<sequence>MAPARVSKYEFFSPEEVIRTYFREFAGSIQNKSHSKALEYAQKVEKLRAHFATFLGIEDTHLVSFQFNQYYVNRLIFKYLKIDANWIIFSDDLELKTRFSENQVYSLEKLLDHSNCNHKNKSLIWISKLKNINLELFEAVRNFKHQNKGTQCYVFLSLDYLLYSSPEISAFLREFSFLVFTPSVLFQEYGIVIFAFRKEISLIPIFMGSGAAQFNRETKKLEFKKLPHLLEIGTQNIISLIILERYFFFLSTSFEQISARLRGTALNFNLSENLLPK</sequence>
<dbReference type="PATRIC" id="fig|1116213.3.peg.291"/>
<reference evidence="1" key="1">
    <citation type="submission" date="2011-11" db="EMBL/GenBank/DDBJ databases">
        <title>Complete genome sequence of Candidatus Mycoplasma haemominutum.</title>
        <authorList>
            <person name="Barker E.N."/>
            <person name="Darby A.C."/>
            <person name="Helps C.R."/>
            <person name="Peters I.R."/>
            <person name="Hughes M.A."/>
            <person name="Radford A.D."/>
            <person name="Novacco M."/>
            <person name="Boretti F."/>
            <person name="Hofmann-Lehmann R."/>
            <person name="Tasker S."/>
        </authorList>
    </citation>
    <scope>NUCLEOTIDE SEQUENCE</scope>
    <source>
        <strain evidence="1">Birmingham 1</strain>
    </source>
</reference>
<dbReference type="AlphaFoldDB" id="G8C395"/>
<organism evidence="1">
    <name type="scientific">Candidatus Mycoplasma haematominutum 'Birmingham 1'</name>
    <dbReference type="NCBI Taxonomy" id="1116213"/>
    <lineage>
        <taxon>Bacteria</taxon>
        <taxon>Bacillati</taxon>
        <taxon>Mycoplasmatota</taxon>
        <taxon>Mollicutes</taxon>
        <taxon>Mycoplasmataceae</taxon>
        <taxon>Mycoplasma</taxon>
    </lineage>
</organism>
<dbReference type="RefSeq" id="WP_015511658.1">
    <property type="nucleotide sequence ID" value="NC_021007.1"/>
</dbReference>
<dbReference type="HOGENOM" id="CLU_1072920_0_0_14"/>
<gene>
    <name evidence="1" type="ORF">MHM_02750</name>
</gene>
<dbReference type="EMBL" id="HE613254">
    <property type="protein sequence ID" value="CCE66793.1"/>
    <property type="molecule type" value="Genomic_DNA"/>
</dbReference>
<name>G8C395_9MOLU</name>
<evidence type="ECO:0000313" key="1">
    <source>
        <dbReference type="EMBL" id="CCE66793.1"/>
    </source>
</evidence>
<proteinExistence type="predicted"/>
<reference evidence="1" key="2">
    <citation type="submission" date="2011-11" db="EMBL/GenBank/DDBJ databases">
        <authorList>
            <person name="Barker E."/>
        </authorList>
    </citation>
    <scope>NUCLEOTIDE SEQUENCE</scope>
    <source>
        <strain evidence="1">Birmingham 1</strain>
    </source>
</reference>
<accession>G8C395</accession>
<dbReference type="KEGG" id="mhb:MHM_02750"/>
<dbReference type="OrthoDB" id="397684at2"/>
<protein>
    <submittedName>
        <fullName evidence="1">Uncharacterized protein</fullName>
    </submittedName>
</protein>